<evidence type="ECO:0000313" key="3">
    <source>
        <dbReference type="Proteomes" id="UP000256629"/>
    </source>
</evidence>
<keyword evidence="3" id="KW-1185">Reference proteome</keyword>
<evidence type="ECO:0000313" key="2">
    <source>
        <dbReference type="EMBL" id="RED46019.1"/>
    </source>
</evidence>
<comment type="caution">
    <text evidence="2">The sequence shown here is derived from an EMBL/GenBank/DDBJ whole genome shotgun (WGS) entry which is preliminary data.</text>
</comment>
<dbReference type="RefSeq" id="WP_116524761.1">
    <property type="nucleotide sequence ID" value="NZ_QRDX01000007.1"/>
</dbReference>
<protein>
    <submittedName>
        <fullName evidence="2">Uncharacterized protein</fullName>
    </submittedName>
</protein>
<dbReference type="OrthoDB" id="981524at2"/>
<dbReference type="EMBL" id="QRDX01000007">
    <property type="protein sequence ID" value="RED46019.1"/>
    <property type="molecule type" value="Genomic_DNA"/>
</dbReference>
<keyword evidence="1" id="KW-0812">Transmembrane</keyword>
<keyword evidence="1" id="KW-0472">Membrane</keyword>
<proteinExistence type="predicted"/>
<name>A0A3D9H959_9FLAO</name>
<organism evidence="2 3">
    <name type="scientific">Seonamhaeicola aphaedonensis</name>
    <dbReference type="NCBI Taxonomy" id="1461338"/>
    <lineage>
        <taxon>Bacteria</taxon>
        <taxon>Pseudomonadati</taxon>
        <taxon>Bacteroidota</taxon>
        <taxon>Flavobacteriia</taxon>
        <taxon>Flavobacteriales</taxon>
        <taxon>Flavobacteriaceae</taxon>
    </lineage>
</organism>
<evidence type="ECO:0000256" key="1">
    <source>
        <dbReference type="SAM" id="Phobius"/>
    </source>
</evidence>
<gene>
    <name evidence="2" type="ORF">DFQ02_107167</name>
</gene>
<reference evidence="2 3" key="1">
    <citation type="submission" date="2018-07" db="EMBL/GenBank/DDBJ databases">
        <title>Genomic Encyclopedia of Type Strains, Phase III (KMG-III): the genomes of soil and plant-associated and newly described type strains.</title>
        <authorList>
            <person name="Whitman W."/>
        </authorList>
    </citation>
    <scope>NUCLEOTIDE SEQUENCE [LARGE SCALE GENOMIC DNA]</scope>
    <source>
        <strain evidence="2 3">CECT 8487</strain>
    </source>
</reference>
<feature type="transmembrane region" description="Helical" evidence="1">
    <location>
        <begin position="78"/>
        <end position="97"/>
    </location>
</feature>
<accession>A0A3D9H959</accession>
<dbReference type="Proteomes" id="UP000256629">
    <property type="component" value="Unassembled WGS sequence"/>
</dbReference>
<keyword evidence="1" id="KW-1133">Transmembrane helix</keyword>
<dbReference type="AlphaFoldDB" id="A0A3D9H959"/>
<sequence length="163" mass="19120">MKKNKLHNIKNSGFKVPNGYFNNIEDQITNRFKLEERSNTTGFKTPEHYFDDLEDTILDKISRENEPKVIKLFNKKTIVYASSIAAAVLLLISLTLFDSKITFDDLDNETVENYLLYENIDSYEIASFLDEEDLKEENFVEFNIDEDAVEDYIFDNLDVEDLY</sequence>